<dbReference type="PROSITE" id="PS51698">
    <property type="entry name" value="U_BOX"/>
    <property type="match status" value="1"/>
</dbReference>
<feature type="compositionally biased region" description="Basic and acidic residues" evidence="1">
    <location>
        <begin position="39"/>
        <end position="49"/>
    </location>
</feature>
<evidence type="ECO:0000259" key="2">
    <source>
        <dbReference type="PROSITE" id="PS51698"/>
    </source>
</evidence>
<dbReference type="SMART" id="SM00504">
    <property type="entry name" value="Ubox"/>
    <property type="match status" value="1"/>
</dbReference>
<dbReference type="CDD" id="cd16655">
    <property type="entry name" value="RING-Ubox_WDSUB1-like"/>
    <property type="match status" value="1"/>
</dbReference>
<feature type="non-terminal residue" evidence="3">
    <location>
        <position position="408"/>
    </location>
</feature>
<keyword evidence="4" id="KW-1185">Reference proteome</keyword>
<feature type="domain" description="U-box" evidence="2">
    <location>
        <begin position="315"/>
        <end position="388"/>
    </location>
</feature>
<dbReference type="InterPro" id="IPR013083">
    <property type="entry name" value="Znf_RING/FYVE/PHD"/>
</dbReference>
<dbReference type="InterPro" id="IPR052085">
    <property type="entry name" value="WD-SAM-U-box"/>
</dbReference>
<dbReference type="Proteomes" id="UP001054857">
    <property type="component" value="Unassembled WGS sequence"/>
</dbReference>
<dbReference type="Pfam" id="PF04564">
    <property type="entry name" value="U-box"/>
    <property type="match status" value="1"/>
</dbReference>
<accession>A0AAD3HM80</accession>
<feature type="compositionally biased region" description="Gly residues" evidence="1">
    <location>
        <begin position="389"/>
        <end position="398"/>
    </location>
</feature>
<dbReference type="AlphaFoldDB" id="A0AAD3HM80"/>
<dbReference type="InterPro" id="IPR003613">
    <property type="entry name" value="Ubox_domain"/>
</dbReference>
<sequence>RSSGTGGAGSEPAGVEEAGKKLGEGERSANAEASGSGSEGEKEAAKEGGEGTGLKAESSSSGSSSGSSSSTGGSTSNSTSSGSRSERSSGGGDCRSEAWAKPVVPSGDPRLMVDAYGMTPYSIACKRKDRRRMLVELLDPATDFCANEGEEQADGQAAAGAGSDSAGGAGASLLGSRSFGRRRGLGGGRGDEDDDEDSDSEGGVAGPLLLWEGVELVQGIAADPASFFALQQTAPLLQPLQPEEPAATAAAAAAAVANSGGVGANGGAGRRRSSAISAVGLLRRGSGGSEDTGGADGGRISSGRAGSRAVLTEEAVPDCFLCPLTCEVFRDPVVAADGVTYEREAIERHLRHVATSPLTKQRLASKVVYPNSALKRAIEHWELLRAGGGGGAAAGGSGSESTGLLGRR</sequence>
<comment type="caution">
    <text evidence="3">The sequence shown here is derived from an EMBL/GenBank/DDBJ whole genome shotgun (WGS) entry which is preliminary data.</text>
</comment>
<dbReference type="EMBL" id="BMAR01000010">
    <property type="protein sequence ID" value="GFR45485.1"/>
    <property type="molecule type" value="Genomic_DNA"/>
</dbReference>
<protein>
    <recommendedName>
        <fullName evidence="2">U-box domain-containing protein</fullName>
    </recommendedName>
</protein>
<reference evidence="3 4" key="1">
    <citation type="journal article" date="2021" name="Sci. Rep.">
        <title>Genome sequencing of the multicellular alga Astrephomene provides insights into convergent evolution of germ-soma differentiation.</title>
        <authorList>
            <person name="Yamashita S."/>
            <person name="Yamamoto K."/>
            <person name="Matsuzaki R."/>
            <person name="Suzuki S."/>
            <person name="Yamaguchi H."/>
            <person name="Hirooka S."/>
            <person name="Minakuchi Y."/>
            <person name="Miyagishima S."/>
            <person name="Kawachi M."/>
            <person name="Toyoda A."/>
            <person name="Nozaki H."/>
        </authorList>
    </citation>
    <scope>NUCLEOTIDE SEQUENCE [LARGE SCALE GENOMIC DNA]</scope>
    <source>
        <strain evidence="3 4">NIES-4017</strain>
    </source>
</reference>
<gene>
    <name evidence="3" type="ORF">Agub_g6829</name>
</gene>
<dbReference type="PANTHER" id="PTHR46573:SF1">
    <property type="entry name" value="WD REPEAT, SAM AND U-BOX DOMAIN-CONTAINING PROTEIN 1"/>
    <property type="match status" value="1"/>
</dbReference>
<feature type="region of interest" description="Disordered" evidence="1">
    <location>
        <begin position="155"/>
        <end position="205"/>
    </location>
</feature>
<dbReference type="GO" id="GO:0004842">
    <property type="term" value="F:ubiquitin-protein transferase activity"/>
    <property type="evidence" value="ECO:0007669"/>
    <property type="project" value="InterPro"/>
</dbReference>
<feature type="compositionally biased region" description="Acidic residues" evidence="1">
    <location>
        <begin position="191"/>
        <end position="200"/>
    </location>
</feature>
<dbReference type="GO" id="GO:0016567">
    <property type="term" value="P:protein ubiquitination"/>
    <property type="evidence" value="ECO:0007669"/>
    <property type="project" value="InterPro"/>
</dbReference>
<feature type="compositionally biased region" description="Low complexity" evidence="1">
    <location>
        <begin position="155"/>
        <end position="164"/>
    </location>
</feature>
<name>A0AAD3HM80_9CHLO</name>
<feature type="compositionally biased region" description="Low complexity" evidence="1">
    <location>
        <begin position="53"/>
        <end position="83"/>
    </location>
</feature>
<evidence type="ECO:0000256" key="1">
    <source>
        <dbReference type="SAM" id="MobiDB-lite"/>
    </source>
</evidence>
<feature type="region of interest" description="Disordered" evidence="1">
    <location>
        <begin position="389"/>
        <end position="408"/>
    </location>
</feature>
<feature type="compositionally biased region" description="Low complexity" evidence="1">
    <location>
        <begin position="399"/>
        <end position="408"/>
    </location>
</feature>
<dbReference type="PANTHER" id="PTHR46573">
    <property type="entry name" value="WD REPEAT, SAM AND U-BOX DOMAIN-CONTAINING PROTEIN 1"/>
    <property type="match status" value="1"/>
</dbReference>
<feature type="compositionally biased region" description="Basic and acidic residues" evidence="1">
    <location>
        <begin position="17"/>
        <end position="29"/>
    </location>
</feature>
<feature type="region of interest" description="Disordered" evidence="1">
    <location>
        <begin position="281"/>
        <end position="303"/>
    </location>
</feature>
<dbReference type="SUPFAM" id="SSF57850">
    <property type="entry name" value="RING/U-box"/>
    <property type="match status" value="1"/>
</dbReference>
<evidence type="ECO:0000313" key="3">
    <source>
        <dbReference type="EMBL" id="GFR45485.1"/>
    </source>
</evidence>
<feature type="region of interest" description="Disordered" evidence="1">
    <location>
        <begin position="1"/>
        <end position="112"/>
    </location>
</feature>
<evidence type="ECO:0000313" key="4">
    <source>
        <dbReference type="Proteomes" id="UP001054857"/>
    </source>
</evidence>
<organism evidence="3 4">
    <name type="scientific">Astrephomene gubernaculifera</name>
    <dbReference type="NCBI Taxonomy" id="47775"/>
    <lineage>
        <taxon>Eukaryota</taxon>
        <taxon>Viridiplantae</taxon>
        <taxon>Chlorophyta</taxon>
        <taxon>core chlorophytes</taxon>
        <taxon>Chlorophyceae</taxon>
        <taxon>CS clade</taxon>
        <taxon>Chlamydomonadales</taxon>
        <taxon>Astrephomenaceae</taxon>
        <taxon>Astrephomene</taxon>
    </lineage>
</organism>
<dbReference type="Gene3D" id="3.30.40.10">
    <property type="entry name" value="Zinc/RING finger domain, C3HC4 (zinc finger)"/>
    <property type="match status" value="1"/>
</dbReference>
<proteinExistence type="predicted"/>
<feature type="compositionally biased region" description="Gly residues" evidence="1">
    <location>
        <begin position="285"/>
        <end position="297"/>
    </location>
</feature>